<comment type="caution">
    <text evidence="2">The sequence shown here is derived from an EMBL/GenBank/DDBJ whole genome shotgun (WGS) entry which is preliminary data.</text>
</comment>
<dbReference type="GO" id="GO:0006508">
    <property type="term" value="P:proteolysis"/>
    <property type="evidence" value="ECO:0007669"/>
    <property type="project" value="InterPro"/>
</dbReference>
<evidence type="ECO:0000313" key="3">
    <source>
        <dbReference type="Proteomes" id="UP000729701"/>
    </source>
</evidence>
<organism evidence="2 3">
    <name type="scientific">Cyanomargarita calcarea GSE-NOS-MK-12-04C</name>
    <dbReference type="NCBI Taxonomy" id="2839659"/>
    <lineage>
        <taxon>Bacteria</taxon>
        <taxon>Bacillati</taxon>
        <taxon>Cyanobacteriota</taxon>
        <taxon>Cyanophyceae</taxon>
        <taxon>Nostocales</taxon>
        <taxon>Cyanomargaritaceae</taxon>
        <taxon>Cyanomargarita</taxon>
    </lineage>
</organism>
<dbReference type="InterPro" id="IPR036059">
    <property type="entry name" value="TldD/PmbA_sf"/>
</dbReference>
<dbReference type="GO" id="GO:0008237">
    <property type="term" value="F:metallopeptidase activity"/>
    <property type="evidence" value="ECO:0007669"/>
    <property type="project" value="InterPro"/>
</dbReference>
<accession>A0A951QMX3</accession>
<dbReference type="AlphaFoldDB" id="A0A951QMX3"/>
<dbReference type="InterPro" id="IPR045569">
    <property type="entry name" value="Metalloprtase-TldD/E_C"/>
</dbReference>
<evidence type="ECO:0000313" key="2">
    <source>
        <dbReference type="EMBL" id="MBW4669219.1"/>
    </source>
</evidence>
<dbReference type="Proteomes" id="UP000729701">
    <property type="component" value="Unassembled WGS sequence"/>
</dbReference>
<dbReference type="SUPFAM" id="SSF111283">
    <property type="entry name" value="Putative modulator of DNA gyrase, PmbA/TldD"/>
    <property type="match status" value="1"/>
</dbReference>
<dbReference type="PANTHER" id="PTHR43666">
    <property type="entry name" value="TLDD PROTEIN"/>
    <property type="match status" value="1"/>
</dbReference>
<proteinExistence type="predicted"/>
<gene>
    <name evidence="2" type="ORF">KME60_17785</name>
</gene>
<feature type="domain" description="Metalloprotease TldD/E C-terminal" evidence="1">
    <location>
        <begin position="224"/>
        <end position="446"/>
    </location>
</feature>
<dbReference type="PANTHER" id="PTHR43666:SF1">
    <property type="entry name" value="CONSERVED PROTEIN"/>
    <property type="match status" value="1"/>
</dbReference>
<evidence type="ECO:0000259" key="1">
    <source>
        <dbReference type="Pfam" id="PF19289"/>
    </source>
</evidence>
<protein>
    <submittedName>
        <fullName evidence="2">TldD/PmbA family protein</fullName>
    </submittedName>
</protein>
<reference evidence="2" key="2">
    <citation type="journal article" date="2022" name="Microbiol. Resour. Announc.">
        <title>Metagenome Sequencing to Explore Phylogenomics of Terrestrial Cyanobacteria.</title>
        <authorList>
            <person name="Ward R.D."/>
            <person name="Stajich J.E."/>
            <person name="Johansen J.R."/>
            <person name="Huntemann M."/>
            <person name="Clum A."/>
            <person name="Foster B."/>
            <person name="Foster B."/>
            <person name="Roux S."/>
            <person name="Palaniappan K."/>
            <person name="Varghese N."/>
            <person name="Mukherjee S."/>
            <person name="Reddy T.B.K."/>
            <person name="Daum C."/>
            <person name="Copeland A."/>
            <person name="Chen I.A."/>
            <person name="Ivanova N.N."/>
            <person name="Kyrpides N.C."/>
            <person name="Shapiro N."/>
            <person name="Eloe-Fadrosh E.A."/>
            <person name="Pietrasiak N."/>
        </authorList>
    </citation>
    <scope>NUCLEOTIDE SEQUENCE</scope>
    <source>
        <strain evidence="2">GSE-NOS-MK-12-04C</strain>
    </source>
</reference>
<name>A0A951QMX3_9CYAN</name>
<dbReference type="EMBL" id="JAHHGZ010000019">
    <property type="protein sequence ID" value="MBW4669219.1"/>
    <property type="molecule type" value="Genomic_DNA"/>
</dbReference>
<dbReference type="Pfam" id="PF19289">
    <property type="entry name" value="PmbA_TldD_3rd"/>
    <property type="match status" value="1"/>
</dbReference>
<reference evidence="2" key="1">
    <citation type="submission" date="2021-05" db="EMBL/GenBank/DDBJ databases">
        <authorList>
            <person name="Pietrasiak N."/>
            <person name="Ward R."/>
            <person name="Stajich J.E."/>
            <person name="Kurbessoian T."/>
        </authorList>
    </citation>
    <scope>NUCLEOTIDE SEQUENCE</scope>
    <source>
        <strain evidence="2">GSE-NOS-MK-12-04C</strain>
    </source>
</reference>
<sequence length="448" mass="50221">MKNEEISILEVSFNKLIETLLVKKEDGEEFTVRLSSERSQFTRFNHAKVRQTGCVADGGIKLTLMQNQRSCFQQFPFTGNWEVDWQLAYKALQELRQEIHLLPLDPYLVLPSGLNSSREVHSGNLLSAEEVVPTILEAVAELDFTGIYAGGVVIKAYGDSSGQKHWFATDTFTLDYSIFIPTGQAVKGTFAGSDWDSKTYAAKIKEAKKQLNLLSHPTKELPRGQYKTYFAPAAVADLLQMLSWGGVSEADIQQGNSALASLSRQEKQLSGIFNLRENFQRGLVPRFNELGEMNAPQLPVIEKGKLLNTLVNSRTAKEYKKAANGANGSESLRTPEMNPGNLTFEQILASLDTGLYVSNLHYLNWSDRPTGRITGMTRYACFWVENGEIVAPIENLRFDDSLYRFWGENLIDLTDFQEFIPEVGTYDSRELGGSMVPGMLVKDFTYTL</sequence>